<keyword evidence="2" id="KW-1185">Reference proteome</keyword>
<keyword evidence="1" id="KW-1133">Transmembrane helix</keyword>
<protein>
    <submittedName>
        <fullName evidence="3">Uncharacterized protein</fullName>
    </submittedName>
</protein>
<organism evidence="2 3">
    <name type="scientific">Ascaris lumbricoides</name>
    <name type="common">Giant roundworm</name>
    <dbReference type="NCBI Taxonomy" id="6252"/>
    <lineage>
        <taxon>Eukaryota</taxon>
        <taxon>Metazoa</taxon>
        <taxon>Ecdysozoa</taxon>
        <taxon>Nematoda</taxon>
        <taxon>Chromadorea</taxon>
        <taxon>Rhabditida</taxon>
        <taxon>Spirurina</taxon>
        <taxon>Ascaridomorpha</taxon>
        <taxon>Ascaridoidea</taxon>
        <taxon>Ascarididae</taxon>
        <taxon>Ascaris</taxon>
    </lineage>
</organism>
<evidence type="ECO:0000313" key="3">
    <source>
        <dbReference type="WBParaSite" id="ALUE_0002069901-mRNA-1"/>
    </source>
</evidence>
<dbReference type="WBParaSite" id="ALUE_0002069901-mRNA-1">
    <property type="protein sequence ID" value="ALUE_0002069901-mRNA-1"/>
    <property type="gene ID" value="ALUE_0002069901"/>
</dbReference>
<name>A0A0M3IPM1_ASCLU</name>
<proteinExistence type="predicted"/>
<reference evidence="3" key="1">
    <citation type="submission" date="2017-02" db="UniProtKB">
        <authorList>
            <consortium name="WormBaseParasite"/>
        </authorList>
    </citation>
    <scope>IDENTIFICATION</scope>
</reference>
<feature type="transmembrane region" description="Helical" evidence="1">
    <location>
        <begin position="75"/>
        <end position="98"/>
    </location>
</feature>
<evidence type="ECO:0000256" key="1">
    <source>
        <dbReference type="SAM" id="Phobius"/>
    </source>
</evidence>
<dbReference type="Proteomes" id="UP000036681">
    <property type="component" value="Unplaced"/>
</dbReference>
<dbReference type="AlphaFoldDB" id="A0A0M3IPM1"/>
<evidence type="ECO:0000313" key="2">
    <source>
        <dbReference type="Proteomes" id="UP000036681"/>
    </source>
</evidence>
<sequence>MTTEEGNTTIGIGDQTAADIGAISMYDISIYGGDKTKLTRKERMRRRARRMIKAGLREDQCYCCSLEGVPVTACLIIGSVIIFVICCVFLVTFMLAGFSITQTFTEPGD</sequence>
<keyword evidence="1" id="KW-0472">Membrane</keyword>
<keyword evidence="1" id="KW-0812">Transmembrane</keyword>
<accession>A0A0M3IPM1</accession>